<accession>A0ABS8Y7B8</accession>
<proteinExistence type="predicted"/>
<organism evidence="1 2">
    <name type="scientific">Datura stramonium</name>
    <name type="common">Jimsonweed</name>
    <name type="synonym">Common thornapple</name>
    <dbReference type="NCBI Taxonomy" id="4076"/>
    <lineage>
        <taxon>Eukaryota</taxon>
        <taxon>Viridiplantae</taxon>
        <taxon>Streptophyta</taxon>
        <taxon>Embryophyta</taxon>
        <taxon>Tracheophyta</taxon>
        <taxon>Spermatophyta</taxon>
        <taxon>Magnoliopsida</taxon>
        <taxon>eudicotyledons</taxon>
        <taxon>Gunneridae</taxon>
        <taxon>Pentapetalae</taxon>
        <taxon>asterids</taxon>
        <taxon>lamiids</taxon>
        <taxon>Solanales</taxon>
        <taxon>Solanaceae</taxon>
        <taxon>Solanoideae</taxon>
        <taxon>Datureae</taxon>
        <taxon>Datura</taxon>
    </lineage>
</organism>
<comment type="caution">
    <text evidence="1">The sequence shown here is derived from an EMBL/GenBank/DDBJ whole genome shotgun (WGS) entry which is preliminary data.</text>
</comment>
<protein>
    <submittedName>
        <fullName evidence="1">Uncharacterized protein</fullName>
    </submittedName>
</protein>
<gene>
    <name evidence="1" type="ORF">HAX54_010495</name>
</gene>
<reference evidence="1 2" key="1">
    <citation type="journal article" date="2021" name="BMC Genomics">
        <title>Datura genome reveals duplications of psychoactive alkaloid biosynthetic genes and high mutation rate following tissue culture.</title>
        <authorList>
            <person name="Rajewski A."/>
            <person name="Carter-House D."/>
            <person name="Stajich J."/>
            <person name="Litt A."/>
        </authorList>
    </citation>
    <scope>NUCLEOTIDE SEQUENCE [LARGE SCALE GENOMIC DNA]</scope>
    <source>
        <strain evidence="1">AR-01</strain>
    </source>
</reference>
<keyword evidence="2" id="KW-1185">Reference proteome</keyword>
<name>A0ABS8Y7B8_DATST</name>
<dbReference type="EMBL" id="JACEIK010158141">
    <property type="protein sequence ID" value="MCE5167561.1"/>
    <property type="molecule type" value="Genomic_DNA"/>
</dbReference>
<sequence>MVVRGVLVGDGDVTDGGLRRLQWRATVKGRGRRAGTVTAVAGNGEKKEEGGGAMVAGRWWWLPRWSVIVVLTGSYGGFQRVTGVYGGSPGRGGFGWSDSKRERRRRWLHVTCRR</sequence>
<evidence type="ECO:0000313" key="1">
    <source>
        <dbReference type="EMBL" id="MCE5167561.1"/>
    </source>
</evidence>
<feature type="non-terminal residue" evidence="1">
    <location>
        <position position="114"/>
    </location>
</feature>
<evidence type="ECO:0000313" key="2">
    <source>
        <dbReference type="Proteomes" id="UP000823775"/>
    </source>
</evidence>
<dbReference type="Proteomes" id="UP000823775">
    <property type="component" value="Unassembled WGS sequence"/>
</dbReference>